<feature type="domain" description="Helitron helicase-like" evidence="2">
    <location>
        <begin position="629"/>
        <end position="809"/>
    </location>
</feature>
<proteinExistence type="predicted"/>
<dbReference type="Pfam" id="PF14214">
    <property type="entry name" value="Helitron_like_N"/>
    <property type="match status" value="1"/>
</dbReference>
<dbReference type="InParanoid" id="A0A0G4EDB3"/>
<feature type="region of interest" description="Disordered" evidence="1">
    <location>
        <begin position="954"/>
        <end position="1012"/>
    </location>
</feature>
<name>A0A0G4EDB3_VITBC</name>
<dbReference type="AlphaFoldDB" id="A0A0G4EDB3"/>
<evidence type="ECO:0000256" key="1">
    <source>
        <dbReference type="SAM" id="MobiDB-lite"/>
    </source>
</evidence>
<dbReference type="PANTHER" id="PTHR45786">
    <property type="entry name" value="DNA BINDING PROTEIN-LIKE"/>
    <property type="match status" value="1"/>
</dbReference>
<sequence length="1044" mass="120598">RDRSGEPARRRRRVSEGQASLRQAIVVTPLAVRHQIVCDGDGRRPTADARVTFSVTFWDDLSTNHGHTTGYGDVTCAVNDDTLSDWLREALLLMSVGEIRHLTVPGEVWGWLGGRQDVERRVVVRLSAIVADAKAHANSLIDAYGHVCRIDPPPRIRWSWESALFRAKFEGRRQTRCSKPRKLTQDDITSAFERIRERCEADAELECFVVTEEDKQPAKTEQASGEDETTREPLLTRNGVSRFAHELLREHERSQGVNRKLCWMRVNFNGAGRGCFEVHVRPKEATGRPVMEGFRIERATRKESGACDQPLLDPTVELPDEHVLPKRTACDYCDALVWEGEGGSFCCQQGKTVLDNLSVPDELRSLLASRYGKELRAKSLYLNNTFAMTAIGYDTSSDLAASLPQDWGNVRIHGRVYHRIISAEDNPIVWLMFDNKAAETELKKRVDQMCKETGSAAAHDRERQAYEYLVTELKEILRENNPFVRDLRAFGRLVEHGRKDIILEFKFKEEADDVCLVLPCSSSAYLPQQRKVCISLKKSTRRGESTEFVDVLSPVYEPLQYPLLFAQGTPGWYPSMPIESRGNFHLFAESTYIKNMIDRRFYTRAWHEPDVLEGTARRCERFWTQLKYMRQRLLKEPLLHTMPRLGQGYTLDMFSRIEDERLNFIRNNQLRLLKLSELQREEDPEYQQLLAENEDMEDHAKAGFVLLPSSFLGSERYYKKLCQDAFAIVAQYGKPSWFITITCNGSWKEIHENLEQGQNAYDRPDLTSRVFHLKLRALLKRLRNGPLGKSVYLMSVIEYQKRGLSHAHITVRHDRHPLTGPDVDLFVCAEVPRHNRRLRKLVETFMIHKCSARCRDEDSLKEYHRCLRAHEPVVERCKYGFPQPLSAETQFDARGHCIYRRRQEEDRWVAPYCPQLLAEFNCHLYVDCAASTNVIAYLYKYMYKPEKSAFRVSVHQEADRKRKRGADDGDSPPDDEQPSAKRQRQRHTARRMASLLTSTHTQEPTKQPGRDEVRDYQQGRVLCASEACHRICGHQIHWTEPSRP</sequence>
<evidence type="ECO:0000259" key="2">
    <source>
        <dbReference type="Pfam" id="PF14214"/>
    </source>
</evidence>
<protein>
    <recommendedName>
        <fullName evidence="2">Helitron helicase-like domain-containing protein</fullName>
    </recommendedName>
</protein>
<evidence type="ECO:0000313" key="3">
    <source>
        <dbReference type="EMBL" id="CEL93983.1"/>
    </source>
</evidence>
<dbReference type="EMBL" id="CDMY01000200">
    <property type="protein sequence ID" value="CEL93983.1"/>
    <property type="molecule type" value="Genomic_DNA"/>
</dbReference>
<dbReference type="InterPro" id="IPR025476">
    <property type="entry name" value="Helitron_helicase-like"/>
</dbReference>
<organism evidence="3 4">
    <name type="scientific">Vitrella brassicaformis (strain CCMP3155)</name>
    <dbReference type="NCBI Taxonomy" id="1169540"/>
    <lineage>
        <taxon>Eukaryota</taxon>
        <taxon>Sar</taxon>
        <taxon>Alveolata</taxon>
        <taxon>Colpodellida</taxon>
        <taxon>Vitrellaceae</taxon>
        <taxon>Vitrella</taxon>
    </lineage>
</organism>
<feature type="compositionally biased region" description="Basic residues" evidence="1">
    <location>
        <begin position="981"/>
        <end position="990"/>
    </location>
</feature>
<reference evidence="3 4" key="1">
    <citation type="submission" date="2014-11" db="EMBL/GenBank/DDBJ databases">
        <authorList>
            <person name="Zhu J."/>
            <person name="Qi W."/>
            <person name="Song R."/>
        </authorList>
    </citation>
    <scope>NUCLEOTIDE SEQUENCE [LARGE SCALE GENOMIC DNA]</scope>
</reference>
<dbReference type="OrthoDB" id="3366231at2759"/>
<dbReference type="Proteomes" id="UP000041254">
    <property type="component" value="Unassembled WGS sequence"/>
</dbReference>
<keyword evidence="4" id="KW-1185">Reference proteome</keyword>
<feature type="non-terminal residue" evidence="3">
    <location>
        <position position="1"/>
    </location>
</feature>
<accession>A0A0G4EDB3</accession>
<feature type="compositionally biased region" description="Acidic residues" evidence="1">
    <location>
        <begin position="968"/>
        <end position="977"/>
    </location>
</feature>
<dbReference type="STRING" id="1169540.A0A0G4EDB3"/>
<dbReference type="PANTHER" id="PTHR45786:SF74">
    <property type="entry name" value="ATP-DEPENDENT DNA HELICASE"/>
    <property type="match status" value="1"/>
</dbReference>
<evidence type="ECO:0000313" key="4">
    <source>
        <dbReference type="Proteomes" id="UP000041254"/>
    </source>
</evidence>
<feature type="compositionally biased region" description="Polar residues" evidence="1">
    <location>
        <begin position="995"/>
        <end position="1005"/>
    </location>
</feature>
<dbReference type="VEuPathDB" id="CryptoDB:Vbra_20328"/>
<dbReference type="SUPFAM" id="SSF54534">
    <property type="entry name" value="FKBP-like"/>
    <property type="match status" value="1"/>
</dbReference>
<gene>
    <name evidence="3" type="ORF">Vbra_20328</name>
</gene>